<evidence type="ECO:0000313" key="3">
    <source>
        <dbReference type="Proteomes" id="UP000199548"/>
    </source>
</evidence>
<feature type="transmembrane region" description="Helical" evidence="1">
    <location>
        <begin position="12"/>
        <end position="37"/>
    </location>
</feature>
<dbReference type="EMBL" id="FOQU01000001">
    <property type="protein sequence ID" value="SFH84543.1"/>
    <property type="molecule type" value="Genomic_DNA"/>
</dbReference>
<feature type="transmembrane region" description="Helical" evidence="1">
    <location>
        <begin position="146"/>
        <end position="163"/>
    </location>
</feature>
<evidence type="ECO:0000256" key="1">
    <source>
        <dbReference type="SAM" id="Phobius"/>
    </source>
</evidence>
<evidence type="ECO:0000313" key="2">
    <source>
        <dbReference type="EMBL" id="SFH84543.1"/>
    </source>
</evidence>
<name>A0A1I3DCV9_9BURK</name>
<reference evidence="2 3" key="1">
    <citation type="submission" date="2016-10" db="EMBL/GenBank/DDBJ databases">
        <authorList>
            <person name="de Groot N.N."/>
        </authorList>
    </citation>
    <scope>NUCLEOTIDE SEQUENCE [LARGE SCALE GENOMIC DNA]</scope>
    <source>
        <strain evidence="2 3">LMG 23650</strain>
    </source>
</reference>
<dbReference type="RefSeq" id="WP_091006523.1">
    <property type="nucleotide sequence ID" value="NZ_CP041743.1"/>
</dbReference>
<dbReference type="OrthoDB" id="8402000at2"/>
<keyword evidence="3" id="KW-1185">Reference proteome</keyword>
<dbReference type="STRING" id="420953.SAMN05192543_101236"/>
<dbReference type="Proteomes" id="UP000199548">
    <property type="component" value="Unassembled WGS sequence"/>
</dbReference>
<keyword evidence="1" id="KW-1133">Transmembrane helix</keyword>
<gene>
    <name evidence="2" type="ORF">SAMN05192543_101236</name>
</gene>
<keyword evidence="1" id="KW-0812">Transmembrane</keyword>
<sequence>MANSQIEQKRIPFAFLAVGIMFSVIGVGLLGAAISIFRHQYRPSTPLMILVGFSWALFAMVISMLLALPGAKASGRTRRRTGTVSTADPYPLPGQTLPGVTGPGVEIESEATLTARSPLPALWLGVASIGLAAVSVLFYVDGRATGLGTLIGLTLAFFIMSWATKAWPRARSETQE</sequence>
<protein>
    <submittedName>
        <fullName evidence="2">Uncharacterized protein</fullName>
    </submittedName>
</protein>
<feature type="transmembrane region" description="Helical" evidence="1">
    <location>
        <begin position="49"/>
        <end position="71"/>
    </location>
</feature>
<dbReference type="AlphaFoldDB" id="A0A1I3DCV9"/>
<proteinExistence type="predicted"/>
<keyword evidence="1" id="KW-0472">Membrane</keyword>
<accession>A0A1I3DCV9</accession>
<feature type="transmembrane region" description="Helical" evidence="1">
    <location>
        <begin position="121"/>
        <end position="140"/>
    </location>
</feature>
<organism evidence="2 3">
    <name type="scientific">Paraburkholderia megapolitana</name>
    <dbReference type="NCBI Taxonomy" id="420953"/>
    <lineage>
        <taxon>Bacteria</taxon>
        <taxon>Pseudomonadati</taxon>
        <taxon>Pseudomonadota</taxon>
        <taxon>Betaproteobacteria</taxon>
        <taxon>Burkholderiales</taxon>
        <taxon>Burkholderiaceae</taxon>
        <taxon>Paraburkholderia</taxon>
    </lineage>
</organism>